<evidence type="ECO:0000256" key="5">
    <source>
        <dbReference type="ARBA" id="ARBA00022741"/>
    </source>
</evidence>
<accession>A0ABS9AGI9</accession>
<keyword evidence="5 8" id="KW-0547">Nucleotide-binding</keyword>
<gene>
    <name evidence="8 10" type="primary">tilS</name>
    <name evidence="10" type="ORF">HOP51_11780</name>
</gene>
<organism evidence="10 11">
    <name type="scientific">Billgrantia zhangzhouensis</name>
    <dbReference type="NCBI Taxonomy" id="2733481"/>
    <lineage>
        <taxon>Bacteria</taxon>
        <taxon>Pseudomonadati</taxon>
        <taxon>Pseudomonadota</taxon>
        <taxon>Gammaproteobacteria</taxon>
        <taxon>Oceanospirillales</taxon>
        <taxon>Halomonadaceae</taxon>
        <taxon>Billgrantia</taxon>
    </lineage>
</organism>
<dbReference type="InterPro" id="IPR012796">
    <property type="entry name" value="Lysidine-tRNA-synth_C"/>
</dbReference>
<dbReference type="RefSeq" id="WP_234274104.1">
    <property type="nucleotide sequence ID" value="NZ_JABFTT010000008.1"/>
</dbReference>
<comment type="function">
    <text evidence="8">Ligates lysine onto the cytidine present at position 34 of the AUA codon-specific tRNA(Ile) that contains the anticodon CAU, in an ATP-dependent manner. Cytidine is converted to lysidine, thus changing the amino acid specificity of the tRNA from methionine to isoleucine.</text>
</comment>
<name>A0ABS9AGI9_9GAMM</name>
<keyword evidence="6 8" id="KW-0067">ATP-binding</keyword>
<dbReference type="InterPro" id="IPR015262">
    <property type="entry name" value="tRNA_Ile_lys_synt_subst-bd"/>
</dbReference>
<protein>
    <recommendedName>
        <fullName evidence="8">tRNA(Ile)-lysidine synthase</fullName>
        <ecNumber evidence="8">6.3.4.19</ecNumber>
    </recommendedName>
    <alternativeName>
        <fullName evidence="8">tRNA(Ile)-2-lysyl-cytidine synthase</fullName>
    </alternativeName>
    <alternativeName>
        <fullName evidence="8">tRNA(Ile)-lysidine synthetase</fullName>
    </alternativeName>
</protein>
<dbReference type="InterPro" id="IPR012795">
    <property type="entry name" value="tRNA_Ile_lys_synt_N"/>
</dbReference>
<comment type="similarity">
    <text evidence="8">Belongs to the tRNA(Ile)-lysidine synthase family.</text>
</comment>
<keyword evidence="2 8" id="KW-0963">Cytoplasm</keyword>
<dbReference type="SUPFAM" id="SSF56037">
    <property type="entry name" value="PheT/TilS domain"/>
    <property type="match status" value="1"/>
</dbReference>
<dbReference type="CDD" id="cd01992">
    <property type="entry name" value="TilS_N"/>
    <property type="match status" value="1"/>
</dbReference>
<dbReference type="EMBL" id="JABFTT010000008">
    <property type="protein sequence ID" value="MCE8020783.1"/>
    <property type="molecule type" value="Genomic_DNA"/>
</dbReference>
<keyword evidence="3 8" id="KW-0436">Ligase</keyword>
<feature type="domain" description="Lysidine-tRNA(Ile) synthetase C-terminal" evidence="9">
    <location>
        <begin position="355"/>
        <end position="415"/>
    </location>
</feature>
<evidence type="ECO:0000313" key="10">
    <source>
        <dbReference type="EMBL" id="MCE8020783.1"/>
    </source>
</evidence>
<comment type="catalytic activity">
    <reaction evidence="7 8">
        <text>cytidine(34) in tRNA(Ile2) + L-lysine + ATP = lysidine(34) in tRNA(Ile2) + AMP + diphosphate + H(+)</text>
        <dbReference type="Rhea" id="RHEA:43744"/>
        <dbReference type="Rhea" id="RHEA-COMP:10625"/>
        <dbReference type="Rhea" id="RHEA-COMP:10670"/>
        <dbReference type="ChEBI" id="CHEBI:15378"/>
        <dbReference type="ChEBI" id="CHEBI:30616"/>
        <dbReference type="ChEBI" id="CHEBI:32551"/>
        <dbReference type="ChEBI" id="CHEBI:33019"/>
        <dbReference type="ChEBI" id="CHEBI:82748"/>
        <dbReference type="ChEBI" id="CHEBI:83665"/>
        <dbReference type="ChEBI" id="CHEBI:456215"/>
        <dbReference type="EC" id="6.3.4.19"/>
    </reaction>
</comment>
<evidence type="ECO:0000256" key="6">
    <source>
        <dbReference type="ARBA" id="ARBA00022840"/>
    </source>
</evidence>
<reference evidence="10 11" key="1">
    <citation type="journal article" date="2021" name="Front. Microbiol.">
        <title>Aerobic Denitrification and Heterotrophic Sulfur Oxidation in the Genus Halomonas Revealed by Six Novel Species Characterizations and Genome-Based Analysis.</title>
        <authorList>
            <person name="Wang L."/>
            <person name="Shao Z."/>
        </authorList>
    </citation>
    <scope>NUCLEOTIDE SEQUENCE [LARGE SCALE GENOMIC DNA]</scope>
    <source>
        <strain evidence="10 11">MCCC 1A11036</strain>
    </source>
</reference>
<dbReference type="InterPro" id="IPR012094">
    <property type="entry name" value="tRNA_Ile_lys_synt"/>
</dbReference>
<dbReference type="EC" id="6.3.4.19" evidence="8"/>
<dbReference type="SMART" id="SM00977">
    <property type="entry name" value="TilS_C"/>
    <property type="match status" value="1"/>
</dbReference>
<dbReference type="NCBIfam" id="TIGR02433">
    <property type="entry name" value="lysidine_TilS_C"/>
    <property type="match status" value="1"/>
</dbReference>
<evidence type="ECO:0000256" key="1">
    <source>
        <dbReference type="ARBA" id="ARBA00004496"/>
    </source>
</evidence>
<keyword evidence="11" id="KW-1185">Reference proteome</keyword>
<evidence type="ECO:0000256" key="7">
    <source>
        <dbReference type="ARBA" id="ARBA00048539"/>
    </source>
</evidence>
<dbReference type="Pfam" id="PF01171">
    <property type="entry name" value="ATP_bind_3"/>
    <property type="match status" value="1"/>
</dbReference>
<dbReference type="HAMAP" id="MF_01161">
    <property type="entry name" value="tRNA_Ile_lys_synt"/>
    <property type="match status" value="1"/>
</dbReference>
<evidence type="ECO:0000256" key="4">
    <source>
        <dbReference type="ARBA" id="ARBA00022694"/>
    </source>
</evidence>
<evidence type="ECO:0000259" key="9">
    <source>
        <dbReference type="SMART" id="SM00977"/>
    </source>
</evidence>
<dbReference type="Proteomes" id="UP001320122">
    <property type="component" value="Unassembled WGS sequence"/>
</dbReference>
<comment type="domain">
    <text evidence="8">The N-terminal region contains the highly conserved SGGXDS motif, predicted to be a P-loop motif involved in ATP binding.</text>
</comment>
<keyword evidence="4 8" id="KW-0819">tRNA processing</keyword>
<evidence type="ECO:0000313" key="11">
    <source>
        <dbReference type="Proteomes" id="UP001320122"/>
    </source>
</evidence>
<dbReference type="Pfam" id="PF11734">
    <property type="entry name" value="TilS_C"/>
    <property type="match status" value="1"/>
</dbReference>
<dbReference type="SUPFAM" id="SSF52402">
    <property type="entry name" value="Adenine nucleotide alpha hydrolases-like"/>
    <property type="match status" value="1"/>
</dbReference>
<dbReference type="NCBIfam" id="TIGR02432">
    <property type="entry name" value="lysidine_TilS_N"/>
    <property type="match status" value="1"/>
</dbReference>
<proteinExistence type="inferred from homology"/>
<dbReference type="Gene3D" id="1.20.59.20">
    <property type="match status" value="1"/>
</dbReference>
<feature type="binding site" evidence="8">
    <location>
        <begin position="25"/>
        <end position="30"/>
    </location>
    <ligand>
        <name>ATP</name>
        <dbReference type="ChEBI" id="CHEBI:30616"/>
    </ligand>
</feature>
<dbReference type="InterPro" id="IPR011063">
    <property type="entry name" value="TilS/TtcA_N"/>
</dbReference>
<dbReference type="InterPro" id="IPR014729">
    <property type="entry name" value="Rossmann-like_a/b/a_fold"/>
</dbReference>
<comment type="subcellular location">
    <subcellularLocation>
        <location evidence="1 8">Cytoplasm</location>
    </subcellularLocation>
</comment>
<evidence type="ECO:0000256" key="2">
    <source>
        <dbReference type="ARBA" id="ARBA00022490"/>
    </source>
</evidence>
<sequence length="429" mass="47267">MSLQLTVDRALAETPPGRVVWVALSGGLDSSLLLTLAAAAWRRHPRPLYALHVHHGLQAIADGFELHCRRLCSRLGVPFFVERVRVERDAGLGLEGAARQARYAAFARRVMPGETLWLAQHRDDQAETFLLAALRGSGARGLAAMPPTREWRGRHLGRPLLDVSRAELEAEAARRGVRWVDDPSNADERLDRNLLRHRVLPLLEARWPAARASLARSAAHAAETETLLEELADETLVRLGGEPGRLDLAALRALTAPRCRLLVRHCCRRLGLPTPPAARLEALLVQLDARRDAQACVAWPGAEARLWRDALYLLAPLPDLPAGWEAYWEGGSDLSTPLGRWPVRLVREDGAPAALRLAPRGGGERLRLPGRGGRDLKRLMQEWGVPPWQRRQVIVVWNGDDPVAALLPPGRWLGVAAGWRGETVSSGPV</sequence>
<evidence type="ECO:0000256" key="8">
    <source>
        <dbReference type="HAMAP-Rule" id="MF_01161"/>
    </source>
</evidence>
<dbReference type="SUPFAM" id="SSF82829">
    <property type="entry name" value="MesJ substrate recognition domain-like"/>
    <property type="match status" value="1"/>
</dbReference>
<evidence type="ECO:0000256" key="3">
    <source>
        <dbReference type="ARBA" id="ARBA00022598"/>
    </source>
</evidence>
<dbReference type="Gene3D" id="3.40.50.620">
    <property type="entry name" value="HUPs"/>
    <property type="match status" value="1"/>
</dbReference>
<dbReference type="PANTHER" id="PTHR43033:SF1">
    <property type="entry name" value="TRNA(ILE)-LYSIDINE SYNTHASE-RELATED"/>
    <property type="match status" value="1"/>
</dbReference>
<dbReference type="GO" id="GO:0032267">
    <property type="term" value="F:tRNA(Ile)-lysidine synthase activity"/>
    <property type="evidence" value="ECO:0007669"/>
    <property type="project" value="UniProtKB-EC"/>
</dbReference>
<dbReference type="PANTHER" id="PTHR43033">
    <property type="entry name" value="TRNA(ILE)-LYSIDINE SYNTHASE-RELATED"/>
    <property type="match status" value="1"/>
</dbReference>
<comment type="caution">
    <text evidence="10">The sequence shown here is derived from an EMBL/GenBank/DDBJ whole genome shotgun (WGS) entry which is preliminary data.</text>
</comment>
<dbReference type="Pfam" id="PF09179">
    <property type="entry name" value="TilS"/>
    <property type="match status" value="1"/>
</dbReference>